<proteinExistence type="predicted"/>
<evidence type="ECO:0000256" key="1">
    <source>
        <dbReference type="SAM" id="MobiDB-lite"/>
    </source>
</evidence>
<protein>
    <submittedName>
        <fullName evidence="3">Uncharacterized protein</fullName>
    </submittedName>
</protein>
<dbReference type="Proteomes" id="UP001589627">
    <property type="component" value="Unassembled WGS sequence"/>
</dbReference>
<reference evidence="3 4" key="1">
    <citation type="submission" date="2024-09" db="EMBL/GenBank/DDBJ databases">
        <authorList>
            <person name="Sun Q."/>
            <person name="Mori K."/>
        </authorList>
    </citation>
    <scope>NUCLEOTIDE SEQUENCE [LARGE SCALE GENOMIC DNA]</scope>
    <source>
        <strain evidence="3 4">TBRC 0563</strain>
    </source>
</reference>
<sequence>MSSDLLSDPYVATGLTILGVPPLPDLDLLDEHIAAVDAAAAYYRELATDSGFAYQLAAANQGLAANAVHANLTGSGGALSEAGDLAERFSHTADGLRITRALIDWAMGVLAVLAVAAVAVVAFFPETLAQLIAMARRISEMIRAGMKDVSRLLRALTKRINARVKGRRYVNVHSRKMTDEFGKAPLYRKTAMVRVRDGRVGERVDTVLADGTHETTNYVTEPGSKIVTNPGGESQILGQERFAERYDDSGDGTARPKGMVRAFDNPTGKHITIAPPWGGSQEGGVGSKFAMAVDPAAPETMTTDRYIIGGKEFSETYEPLAPNEPPAG</sequence>
<keyword evidence="2" id="KW-0472">Membrane</keyword>
<feature type="region of interest" description="Disordered" evidence="1">
    <location>
        <begin position="246"/>
        <end position="267"/>
    </location>
</feature>
<comment type="caution">
    <text evidence="3">The sequence shown here is derived from an EMBL/GenBank/DDBJ whole genome shotgun (WGS) entry which is preliminary data.</text>
</comment>
<feature type="transmembrane region" description="Helical" evidence="2">
    <location>
        <begin position="105"/>
        <end position="124"/>
    </location>
</feature>
<dbReference type="EMBL" id="JBHLZP010000052">
    <property type="protein sequence ID" value="MFB9832543.1"/>
    <property type="molecule type" value="Genomic_DNA"/>
</dbReference>
<evidence type="ECO:0000313" key="3">
    <source>
        <dbReference type="EMBL" id="MFB9832543.1"/>
    </source>
</evidence>
<name>A0ABV5YBY1_9ACTN</name>
<evidence type="ECO:0000313" key="4">
    <source>
        <dbReference type="Proteomes" id="UP001589627"/>
    </source>
</evidence>
<keyword evidence="2" id="KW-0812">Transmembrane</keyword>
<dbReference type="RefSeq" id="WP_378198426.1">
    <property type="nucleotide sequence ID" value="NZ_JBHLZP010000052.1"/>
</dbReference>
<evidence type="ECO:0000256" key="2">
    <source>
        <dbReference type="SAM" id="Phobius"/>
    </source>
</evidence>
<gene>
    <name evidence="3" type="ORF">ACFFNX_10125</name>
</gene>
<accession>A0ABV5YBY1</accession>
<keyword evidence="4" id="KW-1185">Reference proteome</keyword>
<organism evidence="3 4">
    <name type="scientific">Actinoallomurus acaciae</name>
    <dbReference type="NCBI Taxonomy" id="502577"/>
    <lineage>
        <taxon>Bacteria</taxon>
        <taxon>Bacillati</taxon>
        <taxon>Actinomycetota</taxon>
        <taxon>Actinomycetes</taxon>
        <taxon>Streptosporangiales</taxon>
        <taxon>Thermomonosporaceae</taxon>
        <taxon>Actinoallomurus</taxon>
    </lineage>
</organism>
<keyword evidence="2" id="KW-1133">Transmembrane helix</keyword>